<dbReference type="SMR" id="G4ZGY6"/>
<dbReference type="PANTHER" id="PTHR46586">
    <property type="entry name" value="ANKYRIN REPEAT-CONTAINING PROTEIN"/>
    <property type="match status" value="1"/>
</dbReference>
<evidence type="ECO:0000313" key="3">
    <source>
        <dbReference type="Proteomes" id="UP000002640"/>
    </source>
</evidence>
<dbReference type="SUPFAM" id="SSF48403">
    <property type="entry name" value="Ankyrin repeat"/>
    <property type="match status" value="1"/>
</dbReference>
<dbReference type="Proteomes" id="UP000002640">
    <property type="component" value="Unassembled WGS sequence"/>
</dbReference>
<proteinExistence type="predicted"/>
<dbReference type="PANTHER" id="PTHR46586:SF3">
    <property type="entry name" value="ANKYRIN REPEAT-CONTAINING PROTEIN"/>
    <property type="match status" value="1"/>
</dbReference>
<name>G4ZGY6_PHYSP</name>
<dbReference type="InterPro" id="IPR036770">
    <property type="entry name" value="Ankyrin_rpt-contain_sf"/>
</dbReference>
<dbReference type="EMBL" id="JH159154">
    <property type="protein sequence ID" value="EGZ18611.1"/>
    <property type="molecule type" value="Genomic_DNA"/>
</dbReference>
<evidence type="ECO:0000256" key="1">
    <source>
        <dbReference type="SAM" id="MobiDB-lite"/>
    </source>
</evidence>
<accession>G4ZGY6</accession>
<dbReference type="GeneID" id="20646454"/>
<dbReference type="Gene3D" id="1.25.40.20">
    <property type="entry name" value="Ankyrin repeat-containing domain"/>
    <property type="match status" value="1"/>
</dbReference>
<gene>
    <name evidence="2" type="ORF">PHYSODRAFT_332360</name>
</gene>
<dbReference type="RefSeq" id="XP_009527669.1">
    <property type="nucleotide sequence ID" value="XM_009529374.1"/>
</dbReference>
<dbReference type="KEGG" id="psoj:PHYSODRAFT_332360"/>
<organism evidence="2 3">
    <name type="scientific">Phytophthora sojae (strain P6497)</name>
    <name type="common">Soybean stem and root rot agent</name>
    <name type="synonym">Phytophthora megasperma f. sp. glycines</name>
    <dbReference type="NCBI Taxonomy" id="1094619"/>
    <lineage>
        <taxon>Eukaryota</taxon>
        <taxon>Sar</taxon>
        <taxon>Stramenopiles</taxon>
        <taxon>Oomycota</taxon>
        <taxon>Peronosporomycetes</taxon>
        <taxon>Peronosporales</taxon>
        <taxon>Peronosporaceae</taxon>
        <taxon>Phytophthora</taxon>
    </lineage>
</organism>
<protein>
    <submittedName>
        <fullName evidence="2">Uncharacterized protein</fullName>
    </submittedName>
</protein>
<dbReference type="InParanoid" id="G4ZGY6"/>
<dbReference type="AlphaFoldDB" id="G4ZGY6"/>
<keyword evidence="3" id="KW-1185">Reference proteome</keyword>
<evidence type="ECO:0000313" key="2">
    <source>
        <dbReference type="EMBL" id="EGZ18611.1"/>
    </source>
</evidence>
<dbReference type="InterPro" id="IPR052050">
    <property type="entry name" value="SecEffector_AnkRepeat"/>
</dbReference>
<reference evidence="2 3" key="1">
    <citation type="journal article" date="2006" name="Science">
        <title>Phytophthora genome sequences uncover evolutionary origins and mechanisms of pathogenesis.</title>
        <authorList>
            <person name="Tyler B.M."/>
            <person name="Tripathy S."/>
            <person name="Zhang X."/>
            <person name="Dehal P."/>
            <person name="Jiang R.H."/>
            <person name="Aerts A."/>
            <person name="Arredondo F.D."/>
            <person name="Baxter L."/>
            <person name="Bensasson D."/>
            <person name="Beynon J.L."/>
            <person name="Chapman J."/>
            <person name="Damasceno C.M."/>
            <person name="Dorrance A.E."/>
            <person name="Dou D."/>
            <person name="Dickerman A.W."/>
            <person name="Dubchak I.L."/>
            <person name="Garbelotto M."/>
            <person name="Gijzen M."/>
            <person name="Gordon S.G."/>
            <person name="Govers F."/>
            <person name="Grunwald N.J."/>
            <person name="Huang W."/>
            <person name="Ivors K.L."/>
            <person name="Jones R.W."/>
            <person name="Kamoun S."/>
            <person name="Krampis K."/>
            <person name="Lamour K.H."/>
            <person name="Lee M.K."/>
            <person name="McDonald W.H."/>
            <person name="Medina M."/>
            <person name="Meijer H.J."/>
            <person name="Nordberg E.K."/>
            <person name="Maclean D.J."/>
            <person name="Ospina-Giraldo M.D."/>
            <person name="Morris P.F."/>
            <person name="Phuntumart V."/>
            <person name="Putnam N.H."/>
            <person name="Rash S."/>
            <person name="Rose J.K."/>
            <person name="Sakihama Y."/>
            <person name="Salamov A.A."/>
            <person name="Savidor A."/>
            <person name="Scheuring C.F."/>
            <person name="Smith B.M."/>
            <person name="Sobral B.W."/>
            <person name="Terry A."/>
            <person name="Torto-Alalibo T.A."/>
            <person name="Win J."/>
            <person name="Xu Z."/>
            <person name="Zhang H."/>
            <person name="Grigoriev I.V."/>
            <person name="Rokhsar D.S."/>
            <person name="Boore J.L."/>
        </authorList>
    </citation>
    <scope>NUCLEOTIDE SEQUENCE [LARGE SCALE GENOMIC DNA]</scope>
    <source>
        <strain evidence="2 3">P6497</strain>
    </source>
</reference>
<feature type="region of interest" description="Disordered" evidence="1">
    <location>
        <begin position="1"/>
        <end position="22"/>
    </location>
</feature>
<sequence>MTKRQREDSAQAADTSKHARVRADEAGAVAAHPPPALLAQGKLKGVLFPSEIAALPHILWQLEYFLLTPDEAMAEAAAAGQLAWVKELLGRFDCKLVDPLQLAAAHGHAAVVAELLCELVAPGATPSREKWRGILDAVSAAGEKEHLAVLQVFLPILAATRILERKEAVYDTASAVLEDAAARGSLDVVKFMIAQATPIFANFADEGEGSFALGRAISAKQMDVVELLLNLNVAEFRLDYIGAYDAAALAAGLNELADRIYGIYSRSGTGRRLLVELADYNYVNAVKYILGKGIDLDLVEAFETAAMGSAIPVVEFLWSSFNFSNEVFDRVFENTATSGWQRSEIPTLYRMKHPSPPVIDRVFRVTDSVAVLKLLLENEQVSNDAIVDAFEHAARGYF</sequence>